<evidence type="ECO:0000256" key="4">
    <source>
        <dbReference type="ARBA" id="ARBA00022692"/>
    </source>
</evidence>
<dbReference type="EMBL" id="KZ451909">
    <property type="protein sequence ID" value="PKA63225.1"/>
    <property type="molecule type" value="Genomic_DNA"/>
</dbReference>
<evidence type="ECO:0000313" key="9">
    <source>
        <dbReference type="EMBL" id="PKA63225.1"/>
    </source>
</evidence>
<dbReference type="GO" id="GO:0010143">
    <property type="term" value="P:cutin biosynthetic process"/>
    <property type="evidence" value="ECO:0007669"/>
    <property type="project" value="TreeGrafter"/>
</dbReference>
<evidence type="ECO:0000313" key="10">
    <source>
        <dbReference type="Proteomes" id="UP000236161"/>
    </source>
</evidence>
<evidence type="ECO:0000256" key="3">
    <source>
        <dbReference type="ARBA" id="ARBA00022679"/>
    </source>
</evidence>
<dbReference type="Proteomes" id="UP000236161">
    <property type="component" value="Unassembled WGS sequence"/>
</dbReference>
<evidence type="ECO:0000256" key="5">
    <source>
        <dbReference type="ARBA" id="ARBA00022989"/>
    </source>
</evidence>
<sequence>MGGSNRPSMAAELEGCLLRDSDPFPYFMLMAFEAPAGLLRFAALLLLWPLLRLLRSAGKLEAAMNVMVFTAIAGVRAAEVEAAAGAVLPKFFMENVDMEAWGVYGRWRGRRVVVTAMPRVMAERFAKEHLRADEVVGRELEVRWKGIAVGWLKRGEGSAAELLKQFVGPNGRLDAGLARSPTAEFMVLCKVTTSA</sequence>
<keyword evidence="9" id="KW-0012">Acyltransferase</keyword>
<evidence type="ECO:0000256" key="2">
    <source>
        <dbReference type="ARBA" id="ARBA00007937"/>
    </source>
</evidence>
<keyword evidence="4 7" id="KW-0812">Transmembrane</keyword>
<protein>
    <submittedName>
        <fullName evidence="9">Glycerol-3-phosphate acyltransferase 5</fullName>
        <ecNumber evidence="9">2.3.1.15</ecNumber>
    </submittedName>
</protein>
<name>A0A2I0B617_9ASPA</name>
<dbReference type="GO" id="GO:0016020">
    <property type="term" value="C:membrane"/>
    <property type="evidence" value="ECO:0007669"/>
    <property type="project" value="UniProtKB-SubCell"/>
</dbReference>
<dbReference type="EC" id="2.3.1.15" evidence="9"/>
<evidence type="ECO:0000256" key="7">
    <source>
        <dbReference type="SAM" id="Phobius"/>
    </source>
</evidence>
<keyword evidence="5 7" id="KW-1133">Transmembrane helix</keyword>
<gene>
    <name evidence="9" type="primary">GPAT5</name>
    <name evidence="9" type="ORF">AXF42_Ash017693</name>
</gene>
<dbReference type="OrthoDB" id="1703755at2759"/>
<evidence type="ECO:0000256" key="6">
    <source>
        <dbReference type="ARBA" id="ARBA00023136"/>
    </source>
</evidence>
<dbReference type="InterPro" id="IPR056462">
    <property type="entry name" value="HAD_RAM2/GPAT1-8"/>
</dbReference>
<dbReference type="PANTHER" id="PTHR15486:SF54">
    <property type="entry name" value="GLYCEROL-3-PHOSPHATE ACYLTRANSFERASE 7"/>
    <property type="match status" value="1"/>
</dbReference>
<feature type="domain" description="Glycerol-3-phosphate acyltransferase RAM2/GPAT1-8 HAD-like" evidence="8">
    <location>
        <begin position="9"/>
        <end position="192"/>
    </location>
</feature>
<organism evidence="9 10">
    <name type="scientific">Apostasia shenzhenica</name>
    <dbReference type="NCBI Taxonomy" id="1088818"/>
    <lineage>
        <taxon>Eukaryota</taxon>
        <taxon>Viridiplantae</taxon>
        <taxon>Streptophyta</taxon>
        <taxon>Embryophyta</taxon>
        <taxon>Tracheophyta</taxon>
        <taxon>Spermatophyta</taxon>
        <taxon>Magnoliopsida</taxon>
        <taxon>Liliopsida</taxon>
        <taxon>Asparagales</taxon>
        <taxon>Orchidaceae</taxon>
        <taxon>Apostasioideae</taxon>
        <taxon>Apostasia</taxon>
    </lineage>
</organism>
<keyword evidence="3 9" id="KW-0808">Transferase</keyword>
<evidence type="ECO:0000259" key="8">
    <source>
        <dbReference type="Pfam" id="PF23270"/>
    </source>
</evidence>
<comment type="subcellular location">
    <subcellularLocation>
        <location evidence="1">Membrane</location>
    </subcellularLocation>
</comment>
<dbReference type="Pfam" id="PF23270">
    <property type="entry name" value="HAD_RAM2_N"/>
    <property type="match status" value="1"/>
</dbReference>
<proteinExistence type="inferred from homology"/>
<dbReference type="AlphaFoldDB" id="A0A2I0B617"/>
<dbReference type="GO" id="GO:0004366">
    <property type="term" value="F:glycerol-3-phosphate O-acyltransferase activity"/>
    <property type="evidence" value="ECO:0007669"/>
    <property type="project" value="UniProtKB-EC"/>
</dbReference>
<reference evidence="9 10" key="1">
    <citation type="journal article" date="2017" name="Nature">
        <title>The Apostasia genome and the evolution of orchids.</title>
        <authorList>
            <person name="Zhang G.Q."/>
            <person name="Liu K.W."/>
            <person name="Li Z."/>
            <person name="Lohaus R."/>
            <person name="Hsiao Y.Y."/>
            <person name="Niu S.C."/>
            <person name="Wang J.Y."/>
            <person name="Lin Y.C."/>
            <person name="Xu Q."/>
            <person name="Chen L.J."/>
            <person name="Yoshida K."/>
            <person name="Fujiwara S."/>
            <person name="Wang Z.W."/>
            <person name="Zhang Y.Q."/>
            <person name="Mitsuda N."/>
            <person name="Wang M."/>
            <person name="Liu G.H."/>
            <person name="Pecoraro L."/>
            <person name="Huang H.X."/>
            <person name="Xiao X.J."/>
            <person name="Lin M."/>
            <person name="Wu X.Y."/>
            <person name="Wu W.L."/>
            <person name="Chen Y.Y."/>
            <person name="Chang S.B."/>
            <person name="Sakamoto S."/>
            <person name="Ohme-Takagi M."/>
            <person name="Yagi M."/>
            <person name="Zeng S.J."/>
            <person name="Shen C.Y."/>
            <person name="Yeh C.M."/>
            <person name="Luo Y.B."/>
            <person name="Tsai W.C."/>
            <person name="Van de Peer Y."/>
            <person name="Liu Z.J."/>
        </authorList>
    </citation>
    <scope>NUCLEOTIDE SEQUENCE [LARGE SCALE GENOMIC DNA]</scope>
    <source>
        <strain evidence="10">cv. Shenzhen</strain>
        <tissue evidence="9">Stem</tissue>
    </source>
</reference>
<dbReference type="GO" id="GO:0090447">
    <property type="term" value="F:glycerol-3-phosphate 2-O-acyltransferase activity"/>
    <property type="evidence" value="ECO:0007669"/>
    <property type="project" value="TreeGrafter"/>
</dbReference>
<keyword evidence="10" id="KW-1185">Reference proteome</keyword>
<evidence type="ECO:0000256" key="1">
    <source>
        <dbReference type="ARBA" id="ARBA00004370"/>
    </source>
</evidence>
<dbReference type="STRING" id="1088818.A0A2I0B617"/>
<dbReference type="GO" id="GO:0016791">
    <property type="term" value="F:phosphatase activity"/>
    <property type="evidence" value="ECO:0007669"/>
    <property type="project" value="TreeGrafter"/>
</dbReference>
<accession>A0A2I0B617</accession>
<feature type="transmembrane region" description="Helical" evidence="7">
    <location>
        <begin position="27"/>
        <end position="51"/>
    </location>
</feature>
<keyword evidence="6 7" id="KW-0472">Membrane</keyword>
<dbReference type="PANTHER" id="PTHR15486">
    <property type="entry name" value="ANCIENT UBIQUITOUS PROTEIN"/>
    <property type="match status" value="1"/>
</dbReference>
<comment type="similarity">
    <text evidence="2">Belongs to the GPAT/DAPAT family.</text>
</comment>